<evidence type="ECO:0000256" key="1">
    <source>
        <dbReference type="SAM" id="SignalP"/>
    </source>
</evidence>
<protein>
    <recommendedName>
        <fullName evidence="2">Fungal lipase-type domain-containing protein</fullName>
    </recommendedName>
</protein>
<feature type="domain" description="Fungal lipase-type" evidence="2">
    <location>
        <begin position="96"/>
        <end position="258"/>
    </location>
</feature>
<dbReference type="InterPro" id="IPR029058">
    <property type="entry name" value="AB_hydrolase_fold"/>
</dbReference>
<comment type="caution">
    <text evidence="3">The sequence shown here is derived from an EMBL/GenBank/DDBJ whole genome shotgun (WGS) entry which is preliminary data.</text>
</comment>
<feature type="chain" id="PRO_5045676717" description="Fungal lipase-type domain-containing protein" evidence="1">
    <location>
        <begin position="20"/>
        <end position="318"/>
    </location>
</feature>
<evidence type="ECO:0000313" key="4">
    <source>
        <dbReference type="Proteomes" id="UP001479436"/>
    </source>
</evidence>
<dbReference type="Pfam" id="PF01764">
    <property type="entry name" value="Lipase_3"/>
    <property type="match status" value="1"/>
</dbReference>
<evidence type="ECO:0000259" key="2">
    <source>
        <dbReference type="Pfam" id="PF01764"/>
    </source>
</evidence>
<dbReference type="EMBL" id="JASJQH010000088">
    <property type="protein sequence ID" value="KAK9767284.1"/>
    <property type="molecule type" value="Genomic_DNA"/>
</dbReference>
<reference evidence="3 4" key="1">
    <citation type="submission" date="2023-04" db="EMBL/GenBank/DDBJ databases">
        <title>Genome of Basidiobolus ranarum AG-B5.</title>
        <authorList>
            <person name="Stajich J.E."/>
            <person name="Carter-House D."/>
            <person name="Gryganskyi A."/>
        </authorList>
    </citation>
    <scope>NUCLEOTIDE SEQUENCE [LARGE SCALE GENOMIC DNA]</scope>
    <source>
        <strain evidence="3 4">AG-B5</strain>
    </source>
</reference>
<organism evidence="3 4">
    <name type="scientific">Basidiobolus ranarum</name>
    <dbReference type="NCBI Taxonomy" id="34480"/>
    <lineage>
        <taxon>Eukaryota</taxon>
        <taxon>Fungi</taxon>
        <taxon>Fungi incertae sedis</taxon>
        <taxon>Zoopagomycota</taxon>
        <taxon>Entomophthoromycotina</taxon>
        <taxon>Basidiobolomycetes</taxon>
        <taxon>Basidiobolales</taxon>
        <taxon>Basidiobolaceae</taxon>
        <taxon>Basidiobolus</taxon>
    </lineage>
</organism>
<keyword evidence="1" id="KW-0732">Signal</keyword>
<name>A0ABR2X0J4_9FUNG</name>
<dbReference type="PANTHER" id="PTHR45856:SF25">
    <property type="entry name" value="FUNGAL LIPASE-LIKE DOMAIN-CONTAINING PROTEIN"/>
    <property type="match status" value="1"/>
</dbReference>
<gene>
    <name evidence="3" type="ORF">K7432_003049</name>
</gene>
<dbReference type="InterPro" id="IPR051218">
    <property type="entry name" value="Sec_MonoDiacylglyc_Lipase"/>
</dbReference>
<accession>A0ABR2X0J4</accession>
<dbReference type="Proteomes" id="UP001479436">
    <property type="component" value="Unassembled WGS sequence"/>
</dbReference>
<feature type="signal peptide" evidence="1">
    <location>
        <begin position="1"/>
        <end position="19"/>
    </location>
</feature>
<dbReference type="Gene3D" id="3.40.50.1820">
    <property type="entry name" value="alpha/beta hydrolase"/>
    <property type="match status" value="1"/>
</dbReference>
<sequence length="318" mass="35577">MKWFGLIIASLSLSYTALATPITKRQDLTTIDTKELGILKTHARYASAAYCPQAKVTDWSCGERCVGRLNVTTYFTNDATGIAGYIGYNNEEKKIVISFRGSSNWANWAKNLAILPKTFVYPTANENVKVHSGFYETYSSVETTVRSGLKDVLTQLKDETDPYKLVITGHSLGAAVATFCAMDIKRFYLNPRSGRSFKSELLIIDRSQIYLHTYGQPRAGNADFSQLVYNTFGLNTTRTTLARITNNRDPVTRLPPQDMGYFHHPHEIYIRKDSTTVACQDVIGGKVREDPNCILGVTFPIGFSDHGKYWDIQFGTGC</sequence>
<keyword evidence="4" id="KW-1185">Reference proteome</keyword>
<evidence type="ECO:0000313" key="3">
    <source>
        <dbReference type="EMBL" id="KAK9767284.1"/>
    </source>
</evidence>
<dbReference type="InterPro" id="IPR002921">
    <property type="entry name" value="Fungal_lipase-type"/>
</dbReference>
<dbReference type="CDD" id="cd00519">
    <property type="entry name" value="Lipase_3"/>
    <property type="match status" value="1"/>
</dbReference>
<dbReference type="SUPFAM" id="SSF53474">
    <property type="entry name" value="alpha/beta-Hydrolases"/>
    <property type="match status" value="1"/>
</dbReference>
<proteinExistence type="predicted"/>
<dbReference type="PANTHER" id="PTHR45856">
    <property type="entry name" value="ALPHA/BETA-HYDROLASES SUPERFAMILY PROTEIN"/>
    <property type="match status" value="1"/>
</dbReference>